<dbReference type="Gene3D" id="3.30.300.30">
    <property type="match status" value="1"/>
</dbReference>
<dbReference type="InterPro" id="IPR045851">
    <property type="entry name" value="AMP-bd_C_sf"/>
</dbReference>
<dbReference type="InterPro" id="IPR000873">
    <property type="entry name" value="AMP-dep_synth/lig_dom"/>
</dbReference>
<dbReference type="CDD" id="cd04433">
    <property type="entry name" value="AFD_class_I"/>
    <property type="match status" value="1"/>
</dbReference>
<proteinExistence type="predicted"/>
<dbReference type="SUPFAM" id="SSF56801">
    <property type="entry name" value="Acetyl-CoA synthetase-like"/>
    <property type="match status" value="1"/>
</dbReference>
<dbReference type="Pfam" id="PF13193">
    <property type="entry name" value="AMP-binding_C"/>
    <property type="match status" value="1"/>
</dbReference>
<gene>
    <name evidence="3" type="ORF">OFUS_LOCUS7603</name>
</gene>
<evidence type="ECO:0000313" key="3">
    <source>
        <dbReference type="EMBL" id="CAH1780973.1"/>
    </source>
</evidence>
<evidence type="ECO:0000259" key="1">
    <source>
        <dbReference type="Pfam" id="PF00501"/>
    </source>
</evidence>
<dbReference type="OrthoDB" id="10253869at2759"/>
<evidence type="ECO:0000313" key="4">
    <source>
        <dbReference type="Proteomes" id="UP000749559"/>
    </source>
</evidence>
<name>A0A8S4NHR9_OWEFU</name>
<feature type="domain" description="AMP-dependent synthetase/ligase" evidence="1">
    <location>
        <begin position="46"/>
        <end position="432"/>
    </location>
</feature>
<keyword evidence="4" id="KW-1185">Reference proteome</keyword>
<reference evidence="3" key="1">
    <citation type="submission" date="2022-03" db="EMBL/GenBank/DDBJ databases">
        <authorList>
            <person name="Martin C."/>
        </authorList>
    </citation>
    <scope>NUCLEOTIDE SEQUENCE</scope>
</reference>
<dbReference type="InterPro" id="IPR042099">
    <property type="entry name" value="ANL_N_sf"/>
</dbReference>
<feature type="domain" description="AMP-binding enzyme C-terminal" evidence="2">
    <location>
        <begin position="484"/>
        <end position="539"/>
    </location>
</feature>
<comment type="caution">
    <text evidence="3">The sequence shown here is derived from an EMBL/GenBank/DDBJ whole genome shotgun (WGS) entry which is preliminary data.</text>
</comment>
<accession>A0A8S4NHR9</accession>
<dbReference type="Gene3D" id="3.40.50.12780">
    <property type="entry name" value="N-terminal domain of ligase-like"/>
    <property type="match status" value="1"/>
</dbReference>
<dbReference type="AlphaFoldDB" id="A0A8S4NHR9"/>
<protein>
    <submittedName>
        <fullName evidence="3">Uncharacterized protein</fullName>
    </submittedName>
</protein>
<dbReference type="Pfam" id="PF00501">
    <property type="entry name" value="AMP-binding"/>
    <property type="match status" value="1"/>
</dbReference>
<dbReference type="PANTHER" id="PTHR42814:SF3">
    <property type="entry name" value="BETA-N-ACETYLHEXOSAMINIDASE"/>
    <property type="match status" value="1"/>
</dbReference>
<organism evidence="3 4">
    <name type="scientific">Owenia fusiformis</name>
    <name type="common">Polychaete worm</name>
    <dbReference type="NCBI Taxonomy" id="6347"/>
    <lineage>
        <taxon>Eukaryota</taxon>
        <taxon>Metazoa</taxon>
        <taxon>Spiralia</taxon>
        <taxon>Lophotrochozoa</taxon>
        <taxon>Annelida</taxon>
        <taxon>Polychaeta</taxon>
        <taxon>Sedentaria</taxon>
        <taxon>Canalipalpata</taxon>
        <taxon>Sabellida</taxon>
        <taxon>Oweniida</taxon>
        <taxon>Oweniidae</taxon>
        <taxon>Owenia</taxon>
    </lineage>
</organism>
<dbReference type="PANTHER" id="PTHR42814">
    <property type="entry name" value="AMP-BINDING DOMAIN-CONTAINING PROTEIN"/>
    <property type="match status" value="1"/>
</dbReference>
<evidence type="ECO:0000259" key="2">
    <source>
        <dbReference type="Pfam" id="PF13193"/>
    </source>
</evidence>
<dbReference type="EMBL" id="CAIIXF020000004">
    <property type="protein sequence ID" value="CAH1780973.1"/>
    <property type="molecule type" value="Genomic_DNA"/>
</dbReference>
<dbReference type="Proteomes" id="UP000749559">
    <property type="component" value="Unassembled WGS sequence"/>
</dbReference>
<sequence>MEYIEVSDPDVEPIKEPLTKSYIHVASKRPLSSRTLYDCMRELKDSDEEAVVFMKPDGTRQGSITYKRWVALSENLAVSLIDLGVQPGDKVVVCIPNCEENIVSVGGLLHCAALPVFISFDLRSGVDIVEKVKDVDAKMVIMYIGDDTSKKAIVSEVFSKILQGVTDPSMPELRYVVSVGDSLVGSLDFIDLIKPKTNEEKKKFEAANDRVNMDSPCWVNSTSGSTGKPKHALITHKGMVNCITYLSRRLYIGSERNVTFNDRPFSWAGGTISIGFVLAAQEKLVTIDARQTVGNQNSETVLRILQNEKVTKALLMPYILYDVVNMDEKIVKKFDLSSLKAVWSGGQRMDPLIIDTFKSRINVTFCIVYGQTENLLVTLLFPSGDYVKQHETAGYGFPHVEIAIKDETNKILPINTKGEICTRAYSVFAGYLNNKEKTLEALDSNGWLHSGDIGTLTPYGYLTVVGRIKDIIKRGTVIVYPGAIERVINEHPSVNQVHVIGVPDPRLYEELCACIRVHDGHSLSEDEIKTWCNGVFSDVTADGLSNAPRYYITMEHFPVLASGKIDKTTLKSKAIAKLGL</sequence>
<dbReference type="InterPro" id="IPR025110">
    <property type="entry name" value="AMP-bd_C"/>
</dbReference>